<dbReference type="Gene3D" id="3.30.930.10">
    <property type="entry name" value="Bira Bifunctional Protein, Domain 2"/>
    <property type="match status" value="1"/>
</dbReference>
<name>A0A0G0LF02_9BACT</name>
<dbReference type="EMBL" id="LBVO01000005">
    <property type="protein sequence ID" value="KKQ90468.1"/>
    <property type="molecule type" value="Genomic_DNA"/>
</dbReference>
<dbReference type="GO" id="GO:0004827">
    <property type="term" value="F:proline-tRNA ligase activity"/>
    <property type="evidence" value="ECO:0007669"/>
    <property type="project" value="UniProtKB-EC"/>
</dbReference>
<dbReference type="InterPro" id="IPR006195">
    <property type="entry name" value="aa-tRNA-synth_II"/>
</dbReference>
<accession>A0A0G0LF02</accession>
<dbReference type="SUPFAM" id="SSF52954">
    <property type="entry name" value="Class II aaRS ABD-related"/>
    <property type="match status" value="1"/>
</dbReference>
<dbReference type="EC" id="6.1.1.15" evidence="1"/>
<dbReference type="PANTHER" id="PTHR43382:SF2">
    <property type="entry name" value="BIFUNCTIONAL GLUTAMATE_PROLINE--TRNA LIGASE"/>
    <property type="match status" value="1"/>
</dbReference>
<dbReference type="AlphaFoldDB" id="A0A0G0LF02"/>
<gene>
    <name evidence="8" type="ORF">UT11_C0005G0009</name>
</gene>
<dbReference type="SUPFAM" id="SSF55681">
    <property type="entry name" value="Class II aaRS and biotin synthetases"/>
    <property type="match status" value="1"/>
</dbReference>
<evidence type="ECO:0000256" key="6">
    <source>
        <dbReference type="ARBA" id="ARBA00023146"/>
    </source>
</evidence>
<keyword evidence="2 8" id="KW-0436">Ligase</keyword>
<dbReference type="SUPFAM" id="SSF64586">
    <property type="entry name" value="C-terminal domain of ProRS"/>
    <property type="match status" value="1"/>
</dbReference>
<keyword evidence="5" id="KW-0648">Protein biosynthesis</keyword>
<evidence type="ECO:0000313" key="8">
    <source>
        <dbReference type="EMBL" id="KKQ90468.1"/>
    </source>
</evidence>
<dbReference type="InterPro" id="IPR002314">
    <property type="entry name" value="aa-tRNA-synt_IIb"/>
</dbReference>
<keyword evidence="3" id="KW-0547">Nucleotide-binding</keyword>
<protein>
    <recommendedName>
        <fullName evidence="1">proline--tRNA ligase</fullName>
        <ecNumber evidence="1">6.1.1.15</ecNumber>
    </recommendedName>
</protein>
<evidence type="ECO:0000256" key="3">
    <source>
        <dbReference type="ARBA" id="ARBA00022741"/>
    </source>
</evidence>
<evidence type="ECO:0000256" key="2">
    <source>
        <dbReference type="ARBA" id="ARBA00022598"/>
    </source>
</evidence>
<dbReference type="PANTHER" id="PTHR43382">
    <property type="entry name" value="PROLYL-TRNA SYNTHETASE"/>
    <property type="match status" value="1"/>
</dbReference>
<dbReference type="InterPro" id="IPR004499">
    <property type="entry name" value="Pro-tRNA-ligase_IIa_arc-type"/>
</dbReference>
<evidence type="ECO:0000256" key="4">
    <source>
        <dbReference type="ARBA" id="ARBA00022840"/>
    </source>
</evidence>
<dbReference type="GO" id="GO:0006433">
    <property type="term" value="P:prolyl-tRNA aminoacylation"/>
    <property type="evidence" value="ECO:0007669"/>
    <property type="project" value="InterPro"/>
</dbReference>
<dbReference type="Pfam" id="PF03129">
    <property type="entry name" value="HGTP_anticodon"/>
    <property type="match status" value="1"/>
</dbReference>
<evidence type="ECO:0000256" key="5">
    <source>
        <dbReference type="ARBA" id="ARBA00022917"/>
    </source>
</evidence>
<dbReference type="Gene3D" id="3.40.50.800">
    <property type="entry name" value="Anticodon-binding domain"/>
    <property type="match status" value="1"/>
</dbReference>
<dbReference type="CDD" id="cd00862">
    <property type="entry name" value="ProRS_anticodon_zinc"/>
    <property type="match status" value="1"/>
</dbReference>
<dbReference type="InterPro" id="IPR016061">
    <property type="entry name" value="Pro-tRNA_ligase_II_C"/>
</dbReference>
<dbReference type="Proteomes" id="UP000033934">
    <property type="component" value="Unassembled WGS sequence"/>
</dbReference>
<dbReference type="Pfam" id="PF09180">
    <property type="entry name" value="ProRS-C_1"/>
    <property type="match status" value="1"/>
</dbReference>
<dbReference type="GO" id="GO:0005737">
    <property type="term" value="C:cytoplasm"/>
    <property type="evidence" value="ECO:0007669"/>
    <property type="project" value="InterPro"/>
</dbReference>
<evidence type="ECO:0000256" key="1">
    <source>
        <dbReference type="ARBA" id="ARBA00012831"/>
    </source>
</evidence>
<comment type="caution">
    <text evidence="8">The sequence shown here is derived from an EMBL/GenBank/DDBJ whole genome shotgun (WGS) entry which is preliminary data.</text>
</comment>
<dbReference type="Pfam" id="PF00587">
    <property type="entry name" value="tRNA-synt_2b"/>
    <property type="match status" value="1"/>
</dbReference>
<proteinExistence type="predicted"/>
<keyword evidence="4" id="KW-0067">ATP-binding</keyword>
<dbReference type="GO" id="GO:0005524">
    <property type="term" value="F:ATP binding"/>
    <property type="evidence" value="ECO:0007669"/>
    <property type="project" value="UniProtKB-KW"/>
</dbReference>
<dbReference type="InterPro" id="IPR004154">
    <property type="entry name" value="Anticodon-bd"/>
</dbReference>
<dbReference type="GO" id="GO:0017101">
    <property type="term" value="C:aminoacyl-tRNA synthetase multienzyme complex"/>
    <property type="evidence" value="ECO:0007669"/>
    <property type="project" value="TreeGrafter"/>
</dbReference>
<keyword evidence="6" id="KW-0030">Aminoacyl-tRNA synthetase</keyword>
<dbReference type="Gene3D" id="3.30.110.30">
    <property type="entry name" value="C-terminal domain of ProRS"/>
    <property type="match status" value="1"/>
</dbReference>
<evidence type="ECO:0000259" key="7">
    <source>
        <dbReference type="PROSITE" id="PS50862"/>
    </source>
</evidence>
<evidence type="ECO:0000313" key="9">
    <source>
        <dbReference type="Proteomes" id="UP000033934"/>
    </source>
</evidence>
<feature type="domain" description="Aminoacyl-transfer RNA synthetases class-II family profile" evidence="7">
    <location>
        <begin position="1"/>
        <end position="132"/>
    </location>
</feature>
<dbReference type="InterPro" id="IPR036621">
    <property type="entry name" value="Anticodon-bd_dom_sf"/>
</dbReference>
<organism evidence="8 9">
    <name type="scientific">Berkelbacteria bacterium GW2011_GWA2_38_9</name>
    <dbReference type="NCBI Taxonomy" id="1618334"/>
    <lineage>
        <taxon>Bacteria</taxon>
        <taxon>Candidatus Berkelbacteria</taxon>
    </lineage>
</organism>
<dbReference type="PATRIC" id="fig|1618334.3.peg.75"/>
<dbReference type="InterPro" id="IPR045864">
    <property type="entry name" value="aa-tRNA-synth_II/BPL/LPL"/>
</dbReference>
<reference evidence="8 9" key="1">
    <citation type="journal article" date="2015" name="Nature">
        <title>rRNA introns, odd ribosomes, and small enigmatic genomes across a large radiation of phyla.</title>
        <authorList>
            <person name="Brown C.T."/>
            <person name="Hug L.A."/>
            <person name="Thomas B.C."/>
            <person name="Sharon I."/>
            <person name="Castelle C.J."/>
            <person name="Singh A."/>
            <person name="Wilkins M.J."/>
            <person name="Williams K.H."/>
            <person name="Banfield J.F."/>
        </authorList>
    </citation>
    <scope>NUCLEOTIDE SEQUENCE [LARGE SCALE GENOMIC DNA]</scope>
</reference>
<dbReference type="InterPro" id="IPR017449">
    <property type="entry name" value="Pro-tRNA_synth_II"/>
</dbReference>
<sequence length="327" mass="37380">MRTTEFLWQEGHTVHQTESEAQEMVLKALEWYRRFYEEYFAIDPYIGLKSENEKFAGAKATYGVEAVTFDGKSLQSATSHNLGDNFSRVFDITIQDEKGENKYPFQTSWGLSTRAIGALIMTHGDDSGMILPPKVASPQVVILPIKLADDVVAKSEEIQIKLKEANISSIIDRDESHALGFRINEWEIKGVPLRIEIGPKELESDQVTMVRRDTFKKDQIAVEGLVDSVSKKLDDIQENLLQKARQLKKDMTVEVDDFVEFKRIMIEDRKFIRAFWCENPKCEDQIKADTKACTRVLELGQIDKTAEGHCIGCRSKATRKWLFAQSY</sequence>
<dbReference type="SMART" id="SM00946">
    <property type="entry name" value="ProRS-C_1"/>
    <property type="match status" value="1"/>
</dbReference>
<dbReference type="PROSITE" id="PS50862">
    <property type="entry name" value="AA_TRNA_LIGASE_II"/>
    <property type="match status" value="1"/>
</dbReference>